<name>A0AAD6YNH6_9AGAR</name>
<reference evidence="3" key="1">
    <citation type="submission" date="2023-03" db="EMBL/GenBank/DDBJ databases">
        <title>Massive genome expansion in bonnet fungi (Mycena s.s.) driven by repeated elements and novel gene families across ecological guilds.</title>
        <authorList>
            <consortium name="Lawrence Berkeley National Laboratory"/>
            <person name="Harder C.B."/>
            <person name="Miyauchi S."/>
            <person name="Viragh M."/>
            <person name="Kuo A."/>
            <person name="Thoen E."/>
            <person name="Andreopoulos B."/>
            <person name="Lu D."/>
            <person name="Skrede I."/>
            <person name="Drula E."/>
            <person name="Henrissat B."/>
            <person name="Morin E."/>
            <person name="Kohler A."/>
            <person name="Barry K."/>
            <person name="LaButti K."/>
            <person name="Morin E."/>
            <person name="Salamov A."/>
            <person name="Lipzen A."/>
            <person name="Mereny Z."/>
            <person name="Hegedus B."/>
            <person name="Baldrian P."/>
            <person name="Stursova M."/>
            <person name="Weitz H."/>
            <person name="Taylor A."/>
            <person name="Grigoriev I.V."/>
            <person name="Nagy L.G."/>
            <person name="Martin F."/>
            <person name="Kauserud H."/>
        </authorList>
    </citation>
    <scope>NUCLEOTIDE SEQUENCE</scope>
    <source>
        <strain evidence="3">9144</strain>
    </source>
</reference>
<keyword evidence="2" id="KW-0472">Membrane</keyword>
<keyword evidence="4" id="KW-1185">Reference proteome</keyword>
<keyword evidence="2" id="KW-0812">Transmembrane</keyword>
<feature type="compositionally biased region" description="Basic and acidic residues" evidence="1">
    <location>
        <begin position="553"/>
        <end position="565"/>
    </location>
</feature>
<evidence type="ECO:0000313" key="4">
    <source>
        <dbReference type="Proteomes" id="UP001219525"/>
    </source>
</evidence>
<dbReference type="EMBL" id="JARJCW010000005">
    <property type="protein sequence ID" value="KAJ7224417.1"/>
    <property type="molecule type" value="Genomic_DNA"/>
</dbReference>
<accession>A0AAD6YNH6</accession>
<gene>
    <name evidence="3" type="ORF">GGX14DRAFT_387130</name>
</gene>
<evidence type="ECO:0000313" key="3">
    <source>
        <dbReference type="EMBL" id="KAJ7224417.1"/>
    </source>
</evidence>
<protein>
    <submittedName>
        <fullName evidence="3">Uncharacterized protein</fullName>
    </submittedName>
</protein>
<evidence type="ECO:0000256" key="1">
    <source>
        <dbReference type="SAM" id="MobiDB-lite"/>
    </source>
</evidence>
<feature type="compositionally biased region" description="Gly residues" evidence="1">
    <location>
        <begin position="319"/>
        <end position="330"/>
    </location>
</feature>
<feature type="transmembrane region" description="Helical" evidence="2">
    <location>
        <begin position="20"/>
        <end position="40"/>
    </location>
</feature>
<organism evidence="3 4">
    <name type="scientific">Mycena pura</name>
    <dbReference type="NCBI Taxonomy" id="153505"/>
    <lineage>
        <taxon>Eukaryota</taxon>
        <taxon>Fungi</taxon>
        <taxon>Dikarya</taxon>
        <taxon>Basidiomycota</taxon>
        <taxon>Agaricomycotina</taxon>
        <taxon>Agaricomycetes</taxon>
        <taxon>Agaricomycetidae</taxon>
        <taxon>Agaricales</taxon>
        <taxon>Marasmiineae</taxon>
        <taxon>Mycenaceae</taxon>
        <taxon>Mycena</taxon>
    </lineage>
</organism>
<feature type="compositionally biased region" description="Polar residues" evidence="1">
    <location>
        <begin position="353"/>
        <end position="376"/>
    </location>
</feature>
<feature type="compositionally biased region" description="Low complexity" evidence="1">
    <location>
        <begin position="385"/>
        <end position="397"/>
    </location>
</feature>
<evidence type="ECO:0000256" key="2">
    <source>
        <dbReference type="SAM" id="Phobius"/>
    </source>
</evidence>
<feature type="region of interest" description="Disordered" evidence="1">
    <location>
        <begin position="282"/>
        <end position="397"/>
    </location>
</feature>
<proteinExistence type="predicted"/>
<keyword evidence="2" id="KW-1133">Transmembrane helix</keyword>
<sequence>MRPASTDDWDQAMVYCKGYMQSWMPVLMLYAAYVMARGLMKHNQPLQSYEAHVVQHFTVPTFMISIFEKMKPDGAARKEARKFWKEVDAPGPNEPDIALAAYLQVHQKEVPGCCPVDNFWTMNKRQCRGANLWFWMCVAHPFMATPEQAAANLTLFEVITLIILLRNMYGDLIKSEQLKVADVVDIKPWPMELAGPIAEVAAACRMAEMGITIAMARDASLYFAAYLDDSNQTLLSGNEISDLCADRAELFPRSPDLGFIDDEMHNIQEKSWKFYQRQLVPKPPGMTTGSRAQVGGNANTRGGYPAGLARGDNISRGGQRQGIGGAAVGRGGRRGYSTGRGGSRGTAAAHAGYSSQPNHYTASTVGQGQHGGTSTAVPHPGYMIHPSTATPLATHTHHTASPAMISLPAAFASAPPAYTRAPVLVMNTNTTSTSFPAFTEFAPTLDWFAMANSSLEAASPPFVPMASPRLDNDGLNMPPLPLSFTPSTSSTSSTPETVTSADMLFDGQIYILSSSVRCLRKPQDKVLEIIELISLQHPRFHFDFDTATIQAETNKRTASEEPEGRKAKHVKTNESATDDSE</sequence>
<comment type="caution">
    <text evidence="3">The sequence shown here is derived from an EMBL/GenBank/DDBJ whole genome shotgun (WGS) entry which is preliminary data.</text>
</comment>
<dbReference type="Proteomes" id="UP001219525">
    <property type="component" value="Unassembled WGS sequence"/>
</dbReference>
<dbReference type="AlphaFoldDB" id="A0AAD6YNH6"/>
<feature type="compositionally biased region" description="Polar residues" evidence="1">
    <location>
        <begin position="287"/>
        <end position="300"/>
    </location>
</feature>
<feature type="region of interest" description="Disordered" evidence="1">
    <location>
        <begin position="552"/>
        <end position="581"/>
    </location>
</feature>